<evidence type="ECO:0000313" key="2">
    <source>
        <dbReference type="Proteomes" id="UP001597469"/>
    </source>
</evidence>
<reference evidence="2" key="1">
    <citation type="journal article" date="2019" name="Int. J. Syst. Evol. Microbiol.">
        <title>The Global Catalogue of Microorganisms (GCM) 10K type strain sequencing project: providing services to taxonomists for standard genome sequencing and annotation.</title>
        <authorList>
            <consortium name="The Broad Institute Genomics Platform"/>
            <consortium name="The Broad Institute Genome Sequencing Center for Infectious Disease"/>
            <person name="Wu L."/>
            <person name="Ma J."/>
        </authorList>
    </citation>
    <scope>NUCLEOTIDE SEQUENCE [LARGE SCALE GENOMIC DNA]</scope>
    <source>
        <strain evidence="2">KCTC 42805</strain>
    </source>
</reference>
<evidence type="ECO:0000313" key="1">
    <source>
        <dbReference type="EMBL" id="MFD2573807.1"/>
    </source>
</evidence>
<protein>
    <submittedName>
        <fullName evidence="1">Uncharacterized protein</fullName>
    </submittedName>
</protein>
<proteinExistence type="predicted"/>
<dbReference type="RefSeq" id="WP_381526842.1">
    <property type="nucleotide sequence ID" value="NZ_JBHULN010000021.1"/>
</dbReference>
<organism evidence="1 2">
    <name type="scientific">Spirosoma soli</name>
    <dbReference type="NCBI Taxonomy" id="1770529"/>
    <lineage>
        <taxon>Bacteria</taxon>
        <taxon>Pseudomonadati</taxon>
        <taxon>Bacteroidota</taxon>
        <taxon>Cytophagia</taxon>
        <taxon>Cytophagales</taxon>
        <taxon>Cytophagaceae</taxon>
        <taxon>Spirosoma</taxon>
    </lineage>
</organism>
<dbReference type="EMBL" id="JBHULN010000021">
    <property type="protein sequence ID" value="MFD2573807.1"/>
    <property type="molecule type" value="Genomic_DNA"/>
</dbReference>
<dbReference type="Proteomes" id="UP001597469">
    <property type="component" value="Unassembled WGS sequence"/>
</dbReference>
<comment type="caution">
    <text evidence="1">The sequence shown here is derived from an EMBL/GenBank/DDBJ whole genome shotgun (WGS) entry which is preliminary data.</text>
</comment>
<sequence>MINFDFKAHYKRIGATQDRIEQIRIEAEWFRYYDSLSKEEQEEFKQLDRVVRREIADEIAESLQVLKGALKE</sequence>
<accession>A0ABW5M9W8</accession>
<name>A0ABW5M9W8_9BACT</name>
<keyword evidence="2" id="KW-1185">Reference proteome</keyword>
<gene>
    <name evidence="1" type="ORF">ACFSUS_24435</name>
</gene>